<keyword evidence="1" id="KW-0597">Phosphoprotein</keyword>
<dbReference type="GO" id="GO:0005829">
    <property type="term" value="C:cytosol"/>
    <property type="evidence" value="ECO:0007669"/>
    <property type="project" value="TreeGrafter"/>
</dbReference>
<dbReference type="EMBL" id="LKHS01000004">
    <property type="protein sequence ID" value="KQH87263.1"/>
    <property type="molecule type" value="Genomic_DNA"/>
</dbReference>
<keyword evidence="4 7" id="KW-0238">DNA-binding</keyword>
<dbReference type="InterPro" id="IPR016032">
    <property type="entry name" value="Sig_transdc_resp-reg_C-effctor"/>
</dbReference>
<dbReference type="Gene3D" id="1.10.10.10">
    <property type="entry name" value="Winged helix-like DNA-binding domain superfamily/Winged helix DNA-binding domain"/>
    <property type="match status" value="1"/>
</dbReference>
<feature type="domain" description="Response regulatory" evidence="8">
    <location>
        <begin position="6"/>
        <end position="115"/>
    </location>
</feature>
<keyword evidence="3" id="KW-0805">Transcription regulation</keyword>
<dbReference type="CDD" id="cd00383">
    <property type="entry name" value="trans_reg_C"/>
    <property type="match status" value="1"/>
</dbReference>
<dbReference type="GO" id="GO:0000156">
    <property type="term" value="F:phosphorelay response regulator activity"/>
    <property type="evidence" value="ECO:0007669"/>
    <property type="project" value="TreeGrafter"/>
</dbReference>
<evidence type="ECO:0000256" key="7">
    <source>
        <dbReference type="PROSITE-ProRule" id="PRU01091"/>
    </source>
</evidence>
<dbReference type="PANTHER" id="PTHR48111:SF1">
    <property type="entry name" value="TWO-COMPONENT RESPONSE REGULATOR ORR33"/>
    <property type="match status" value="1"/>
</dbReference>
<protein>
    <recommendedName>
        <fullName evidence="12">Transcriptional regulator</fullName>
    </recommendedName>
</protein>
<keyword evidence="11" id="KW-1185">Reference proteome</keyword>
<name>A0A0Q2N5W7_VIBFU</name>
<evidence type="ECO:0000313" key="11">
    <source>
        <dbReference type="Proteomes" id="UP000051221"/>
    </source>
</evidence>
<evidence type="ECO:0000256" key="2">
    <source>
        <dbReference type="ARBA" id="ARBA00023012"/>
    </source>
</evidence>
<feature type="domain" description="OmpR/PhoB-type" evidence="9">
    <location>
        <begin position="124"/>
        <end position="221"/>
    </location>
</feature>
<dbReference type="SUPFAM" id="SSF46894">
    <property type="entry name" value="C-terminal effector domain of the bipartite response regulators"/>
    <property type="match status" value="1"/>
</dbReference>
<evidence type="ECO:0000256" key="6">
    <source>
        <dbReference type="PROSITE-ProRule" id="PRU00169"/>
    </source>
</evidence>
<evidence type="ECO:0008006" key="12">
    <source>
        <dbReference type="Google" id="ProtNLM"/>
    </source>
</evidence>
<dbReference type="PANTHER" id="PTHR48111">
    <property type="entry name" value="REGULATOR OF RPOS"/>
    <property type="match status" value="1"/>
</dbReference>
<dbReference type="InterPro" id="IPR039420">
    <property type="entry name" value="WalR-like"/>
</dbReference>
<evidence type="ECO:0000256" key="3">
    <source>
        <dbReference type="ARBA" id="ARBA00023015"/>
    </source>
</evidence>
<dbReference type="PROSITE" id="PS50110">
    <property type="entry name" value="RESPONSE_REGULATORY"/>
    <property type="match status" value="1"/>
</dbReference>
<keyword evidence="5" id="KW-0804">Transcription</keyword>
<evidence type="ECO:0000256" key="1">
    <source>
        <dbReference type="ARBA" id="ARBA00022553"/>
    </source>
</evidence>
<dbReference type="InterPro" id="IPR036388">
    <property type="entry name" value="WH-like_DNA-bd_sf"/>
</dbReference>
<dbReference type="Proteomes" id="UP000051221">
    <property type="component" value="Unassembled WGS sequence"/>
</dbReference>
<evidence type="ECO:0000256" key="5">
    <source>
        <dbReference type="ARBA" id="ARBA00023163"/>
    </source>
</evidence>
<dbReference type="Gene3D" id="3.40.50.2300">
    <property type="match status" value="1"/>
</dbReference>
<evidence type="ECO:0000313" key="10">
    <source>
        <dbReference type="EMBL" id="KQH87263.1"/>
    </source>
</evidence>
<dbReference type="GO" id="GO:0032993">
    <property type="term" value="C:protein-DNA complex"/>
    <property type="evidence" value="ECO:0007669"/>
    <property type="project" value="TreeGrafter"/>
</dbReference>
<dbReference type="GO" id="GO:0000976">
    <property type="term" value="F:transcription cis-regulatory region binding"/>
    <property type="evidence" value="ECO:0007669"/>
    <property type="project" value="TreeGrafter"/>
</dbReference>
<keyword evidence="2" id="KW-0902">Two-component regulatory system</keyword>
<evidence type="ECO:0000256" key="4">
    <source>
        <dbReference type="ARBA" id="ARBA00023125"/>
    </source>
</evidence>
<dbReference type="SMART" id="SM00862">
    <property type="entry name" value="Trans_reg_C"/>
    <property type="match status" value="1"/>
</dbReference>
<dbReference type="RefSeq" id="WP_055465585.1">
    <property type="nucleotide sequence ID" value="NZ_JAKNPY010000224.1"/>
</dbReference>
<organism evidence="10 11">
    <name type="scientific">Vibrio furnissii</name>
    <dbReference type="NCBI Taxonomy" id="29494"/>
    <lineage>
        <taxon>Bacteria</taxon>
        <taxon>Pseudomonadati</taxon>
        <taxon>Pseudomonadota</taxon>
        <taxon>Gammaproteobacteria</taxon>
        <taxon>Vibrionales</taxon>
        <taxon>Vibrionaceae</taxon>
        <taxon>Vibrio</taxon>
    </lineage>
</organism>
<proteinExistence type="predicted"/>
<dbReference type="SUPFAM" id="SSF52172">
    <property type="entry name" value="CheY-like"/>
    <property type="match status" value="1"/>
</dbReference>
<dbReference type="AlphaFoldDB" id="A0A0Q2N5W7"/>
<accession>A0A0Q2N5W7</accession>
<feature type="DNA-binding region" description="OmpR/PhoB-type" evidence="7">
    <location>
        <begin position="124"/>
        <end position="221"/>
    </location>
</feature>
<evidence type="ECO:0000259" key="8">
    <source>
        <dbReference type="PROSITE" id="PS50110"/>
    </source>
</evidence>
<sequence length="224" mass="25648">MFSNKRILIINDDEALTEAIVMGLEMVGCECLTHVNCRPQTDAWVDADLVIWKMNSTKDLPLIARMMACKRLPLVVLGINFSTGEKVRTLDAGAIDFVDIPCSGLELLARIRAHIRKFYPLKNKMTTLICPGIPITLNRVSWETIYHGKEYRLSTKEFDLLYFLLENSGRVCSKDEILRNVWGYSESMKTRTLDTHIFRLRERFPDVSIKTVRGIGYCLKANTL</sequence>
<reference evidence="10 11" key="1">
    <citation type="submission" date="2015-08" db="EMBL/GenBank/DDBJ databases">
        <title>Antibacterial properties of a collection of Vibrionaceae strains.</title>
        <authorList>
            <person name="Giubergia S."/>
        </authorList>
    </citation>
    <scope>NUCLEOTIDE SEQUENCE [LARGE SCALE GENOMIC DNA]</scope>
    <source>
        <strain evidence="10 11">S0821</strain>
    </source>
</reference>
<dbReference type="PROSITE" id="PS51755">
    <property type="entry name" value="OMPR_PHOB"/>
    <property type="match status" value="1"/>
</dbReference>
<comment type="caution">
    <text evidence="10">The sequence shown here is derived from an EMBL/GenBank/DDBJ whole genome shotgun (WGS) entry which is preliminary data.</text>
</comment>
<dbReference type="InterPro" id="IPR011006">
    <property type="entry name" value="CheY-like_superfamily"/>
</dbReference>
<dbReference type="Pfam" id="PF00486">
    <property type="entry name" value="Trans_reg_C"/>
    <property type="match status" value="1"/>
</dbReference>
<dbReference type="InterPro" id="IPR001789">
    <property type="entry name" value="Sig_transdc_resp-reg_receiver"/>
</dbReference>
<comment type="caution">
    <text evidence="6">Lacks conserved residue(s) required for the propagation of feature annotation.</text>
</comment>
<dbReference type="GO" id="GO:0006355">
    <property type="term" value="P:regulation of DNA-templated transcription"/>
    <property type="evidence" value="ECO:0007669"/>
    <property type="project" value="InterPro"/>
</dbReference>
<dbReference type="InterPro" id="IPR001867">
    <property type="entry name" value="OmpR/PhoB-type_DNA-bd"/>
</dbReference>
<dbReference type="InParanoid" id="A0A0Q2N5W7"/>
<gene>
    <name evidence="10" type="ORF">AMR76_05975</name>
</gene>
<evidence type="ECO:0000259" key="9">
    <source>
        <dbReference type="PROSITE" id="PS51755"/>
    </source>
</evidence>